<feature type="compositionally biased region" description="Low complexity" evidence="1">
    <location>
        <begin position="908"/>
        <end position="923"/>
    </location>
</feature>
<feature type="region of interest" description="Disordered" evidence="1">
    <location>
        <begin position="964"/>
        <end position="992"/>
    </location>
</feature>
<feature type="compositionally biased region" description="Basic and acidic residues" evidence="1">
    <location>
        <begin position="444"/>
        <end position="453"/>
    </location>
</feature>
<feature type="region of interest" description="Disordered" evidence="1">
    <location>
        <begin position="614"/>
        <end position="778"/>
    </location>
</feature>
<feature type="compositionally biased region" description="Low complexity" evidence="1">
    <location>
        <begin position="227"/>
        <end position="237"/>
    </location>
</feature>
<dbReference type="AlphaFoldDB" id="A0A2A9MEF0"/>
<evidence type="ECO:0000313" key="2">
    <source>
        <dbReference type="EMBL" id="PFH33762.1"/>
    </source>
</evidence>
<dbReference type="KEGG" id="bbes:BESB_079780"/>
<feature type="compositionally biased region" description="Low complexity" evidence="1">
    <location>
        <begin position="867"/>
        <end position="882"/>
    </location>
</feature>
<dbReference type="Proteomes" id="UP000224006">
    <property type="component" value="Chromosome VII"/>
</dbReference>
<feature type="compositionally biased region" description="Basic and acidic residues" evidence="1">
    <location>
        <begin position="1046"/>
        <end position="1060"/>
    </location>
</feature>
<dbReference type="RefSeq" id="XP_029217771.1">
    <property type="nucleotide sequence ID" value="XM_029366340.1"/>
</dbReference>
<dbReference type="VEuPathDB" id="ToxoDB:BESB_079780"/>
<organism evidence="2 3">
    <name type="scientific">Besnoitia besnoiti</name>
    <name type="common">Apicomplexan protozoan</name>
    <dbReference type="NCBI Taxonomy" id="94643"/>
    <lineage>
        <taxon>Eukaryota</taxon>
        <taxon>Sar</taxon>
        <taxon>Alveolata</taxon>
        <taxon>Apicomplexa</taxon>
        <taxon>Conoidasida</taxon>
        <taxon>Coccidia</taxon>
        <taxon>Eucoccidiorida</taxon>
        <taxon>Eimeriorina</taxon>
        <taxon>Sarcocystidae</taxon>
        <taxon>Besnoitia</taxon>
    </lineage>
</organism>
<feature type="compositionally biased region" description="Acidic residues" evidence="1">
    <location>
        <begin position="756"/>
        <end position="769"/>
    </location>
</feature>
<feature type="compositionally biased region" description="Polar residues" evidence="1">
    <location>
        <begin position="72"/>
        <end position="87"/>
    </location>
</feature>
<feature type="region of interest" description="Disordered" evidence="1">
    <location>
        <begin position="72"/>
        <end position="170"/>
    </location>
</feature>
<name>A0A2A9MEF0_BESBE</name>
<evidence type="ECO:0000256" key="1">
    <source>
        <dbReference type="SAM" id="MobiDB-lite"/>
    </source>
</evidence>
<accession>A0A2A9MEF0</accession>
<reference evidence="2 3" key="1">
    <citation type="submission" date="2017-09" db="EMBL/GenBank/DDBJ databases">
        <title>Genome sequencing of Besnoitia besnoiti strain Bb-Ger1.</title>
        <authorList>
            <person name="Schares G."/>
            <person name="Venepally P."/>
            <person name="Lorenzi H.A."/>
        </authorList>
    </citation>
    <scope>NUCLEOTIDE SEQUENCE [LARGE SCALE GENOMIC DNA]</scope>
    <source>
        <strain evidence="2 3">Bb-Ger1</strain>
    </source>
</reference>
<gene>
    <name evidence="2" type="ORF">BESB_079780</name>
</gene>
<feature type="compositionally biased region" description="Low complexity" evidence="1">
    <location>
        <begin position="676"/>
        <end position="687"/>
    </location>
</feature>
<comment type="caution">
    <text evidence="2">The sequence shown here is derived from an EMBL/GenBank/DDBJ whole genome shotgun (WGS) entry which is preliminary data.</text>
</comment>
<evidence type="ECO:0000313" key="3">
    <source>
        <dbReference type="Proteomes" id="UP000224006"/>
    </source>
</evidence>
<dbReference type="GeneID" id="40312905"/>
<feature type="compositionally biased region" description="Basic and acidic residues" evidence="1">
    <location>
        <begin position="363"/>
        <end position="377"/>
    </location>
</feature>
<feature type="compositionally biased region" description="Polar residues" evidence="1">
    <location>
        <begin position="848"/>
        <end position="866"/>
    </location>
</feature>
<proteinExistence type="predicted"/>
<feature type="region of interest" description="Disordered" evidence="1">
    <location>
        <begin position="1"/>
        <end position="30"/>
    </location>
</feature>
<feature type="region of interest" description="Disordered" evidence="1">
    <location>
        <begin position="343"/>
        <end position="549"/>
    </location>
</feature>
<feature type="region of interest" description="Disordered" evidence="1">
    <location>
        <begin position="900"/>
        <end position="942"/>
    </location>
</feature>
<feature type="compositionally biased region" description="Low complexity" evidence="1">
    <location>
        <begin position="490"/>
        <end position="512"/>
    </location>
</feature>
<feature type="compositionally biased region" description="Low complexity" evidence="1">
    <location>
        <begin position="1016"/>
        <end position="1044"/>
    </location>
</feature>
<protein>
    <submittedName>
        <fullName evidence="2">Uncharacterized protein</fullName>
    </submittedName>
</protein>
<keyword evidence="3" id="KW-1185">Reference proteome</keyword>
<feature type="region of interest" description="Disordered" evidence="1">
    <location>
        <begin position="1016"/>
        <end position="1060"/>
    </location>
</feature>
<dbReference type="OrthoDB" id="10380544at2759"/>
<feature type="region of interest" description="Disordered" evidence="1">
    <location>
        <begin position="227"/>
        <end position="246"/>
    </location>
</feature>
<feature type="compositionally biased region" description="Basic and acidic residues" evidence="1">
    <location>
        <begin position="725"/>
        <end position="738"/>
    </location>
</feature>
<sequence length="1078" mass="110854">MEPAAVEVCSPLPGGGPEESVPSPASHVLGDAEPSSFASFAANMTTCTAQKDARGVSLVSAFFPSCAPVTQPSLTAASRAPPQTVSSEGLKHAPPSFPSAWETAAPASPTAPRDTVRQFRCPQEDEEDDAPLFAGRYERRAFSPSDLLGEPMSPLQDGEVSEDVPPPRRLDASEELLGCCGFGSPASSAMDDVSLASLTLATNADLSSSLSTPTFCATSSRASFSSSLCTASSPASPQRRKPAESDFDTLCEAGVSPDCGAAHPGLGESATRGKKRSALSAEWTKERARDAEDVDANIEAITTLFAKKCRLNSSYAHASAESAAHMHRSGALLPLAASPPRFSPAGAGGMGHGDGQTCPDPRQGGDGRSPHILKDCPLEPNAPEGRLGLSPWGERRGTRLGPQGEVTGEGGSTREANANRRSTETLANPGGQNIGEAELVSRGSDGESVKPRDCAASGSGDLSCRRTSRCSTSLSDRPPSPAASRGTCRPSLASSFSLSPPHASSSSLQLPSGTPELAQAPVASQPTEMCPEEADSLSDAEPSVSPPRRRRFAQTIDLCSTPLSPCAMHIQRLVRLSSIGLDGCPGAQAKASGVDASERRRGGLRWEAECEASDWEEGSAARKQTRHSTSEEAKRQRVKALLGRATPPSRDAAVAAPAVRGSVERERAQSANVEQSGSSVGGASASGQTLPRGAGEPAAGFRSREARVTGRGHAATPDRLSVEWPCRRHGDENGDEARYATSRGELCRRQRQDGGPQDEEDEGDDDLDSDLPSFASPRLRRGYSASAYSFASSSFSGGSSFSDTSSVLSGETFAPGVALSSRGSRSGEGFSSMSSYSSSDSSFGSASWQGGSTESPPWTGLTASTRASPPVSPSDLLSAVPPSSSAFSLAAARVAPGASWLLSPPASPHAGAPCSPPGSSSAAQRPPQADASPAGERQRSAAAVSWRIASPLLVPSVPASACFTGASAHGAPSSMHAAPSPTRSAPHRLHPTSLSLGSYLSRGSGARGVRNAVLSSSAASAAGRGDSRADGGALCGGDASAEGAAGDERPGRRASDQSEPRFIDYVAANRLLREAQFE</sequence>
<dbReference type="EMBL" id="NWUJ01000008">
    <property type="protein sequence ID" value="PFH33762.1"/>
    <property type="molecule type" value="Genomic_DNA"/>
</dbReference>
<feature type="compositionally biased region" description="Low complexity" evidence="1">
    <location>
        <begin position="820"/>
        <end position="847"/>
    </location>
</feature>
<feature type="region of interest" description="Disordered" evidence="1">
    <location>
        <begin position="817"/>
        <end position="882"/>
    </location>
</feature>